<sequence length="272" mass="34185">MKELFKYLNLSKLCKASYFEKKEKLRLLQDEKLLQKFEGKIYSQNWEDWIIAEIFNRIWTESKYFVEFWIQDWTECCTRNLLENWWEWLWIEADKSSYDYAKNKFKDFKISLLNEFITKDNINDLFNQAWVPENLDLLVIDIDWNDYWIWNEITDFKPRVVCMEYNWSFWPNKSWVMPYDEMHSWDWSNYFWASLRSYVELWAKKWYSLVSCDSQWLNAFFVRSDIVKDCFSNIFNDNYKYHYSYPKYNPFFIWHPKPIFMKLIRFLNRLWI</sequence>
<evidence type="ECO:0000313" key="1">
    <source>
        <dbReference type="EMBL" id="EKE29332.1"/>
    </source>
</evidence>
<accession>K2G4S9</accession>
<dbReference type="AlphaFoldDB" id="K2G4S9"/>
<comment type="caution">
    <text evidence="1">The sequence shown here is derived from an EMBL/GenBank/DDBJ whole genome shotgun (WGS) entry which is preliminary data.</text>
</comment>
<gene>
    <name evidence="1" type="ORF">ACD_2C00189G0016</name>
</gene>
<reference evidence="1" key="1">
    <citation type="journal article" date="2012" name="Science">
        <title>Fermentation, hydrogen, and sulfur metabolism in multiple uncultivated bacterial phyla.</title>
        <authorList>
            <person name="Wrighton K.C."/>
            <person name="Thomas B.C."/>
            <person name="Sharon I."/>
            <person name="Miller C.S."/>
            <person name="Castelle C.J."/>
            <person name="VerBerkmoes N.C."/>
            <person name="Wilkins M.J."/>
            <person name="Hettich R.L."/>
            <person name="Lipton M.S."/>
            <person name="Williams K.H."/>
            <person name="Long P.E."/>
            <person name="Banfield J.F."/>
        </authorList>
    </citation>
    <scope>NUCLEOTIDE SEQUENCE [LARGE SCALE GENOMIC DNA]</scope>
</reference>
<name>K2G4S9_9BACT</name>
<proteinExistence type="predicted"/>
<protein>
    <recommendedName>
        <fullName evidence="2">Methyltransferase FkbM domain-containing protein</fullName>
    </recommendedName>
</protein>
<dbReference type="EMBL" id="AMFJ01000189">
    <property type="protein sequence ID" value="EKE29332.1"/>
    <property type="molecule type" value="Genomic_DNA"/>
</dbReference>
<organism evidence="1">
    <name type="scientific">uncultured bacterium</name>
    <name type="common">gcode 4</name>
    <dbReference type="NCBI Taxonomy" id="1234023"/>
    <lineage>
        <taxon>Bacteria</taxon>
        <taxon>environmental samples</taxon>
    </lineage>
</organism>
<evidence type="ECO:0008006" key="2">
    <source>
        <dbReference type="Google" id="ProtNLM"/>
    </source>
</evidence>